<dbReference type="VEuPathDB" id="VectorBase:ASTEI10780"/>
<evidence type="ECO:0000256" key="3">
    <source>
        <dbReference type="ARBA" id="ARBA00004477"/>
    </source>
</evidence>
<proteinExistence type="inferred from homology"/>
<keyword evidence="8" id="KW-1000">Mitochondrion outer membrane</keyword>
<reference evidence="18" key="2">
    <citation type="submission" date="2020-05" db="UniProtKB">
        <authorList>
            <consortium name="EnsemblMetazoa"/>
        </authorList>
    </citation>
    <scope>IDENTIFICATION</scope>
    <source>
        <strain evidence="18">Indian</strain>
    </source>
</reference>
<protein>
    <recommendedName>
        <fullName evidence="15">Microsomal glutathione S-transferase 1</fullName>
        <ecNumber evidence="5">2.5.1.18</ecNumber>
    </recommendedName>
</protein>
<evidence type="ECO:0000256" key="14">
    <source>
        <dbReference type="ARBA" id="ARBA00038540"/>
    </source>
</evidence>
<feature type="transmembrane region" description="Helical" evidence="17">
    <location>
        <begin position="135"/>
        <end position="157"/>
    </location>
</feature>
<evidence type="ECO:0000256" key="12">
    <source>
        <dbReference type="ARBA" id="ARBA00023128"/>
    </source>
</evidence>
<feature type="transmembrane region" description="Helical" evidence="17">
    <location>
        <begin position="22"/>
        <end position="42"/>
    </location>
</feature>
<comment type="catalytic activity">
    <reaction evidence="16">
        <text>RX + glutathione = an S-substituted glutathione + a halide anion + H(+)</text>
        <dbReference type="Rhea" id="RHEA:16437"/>
        <dbReference type="ChEBI" id="CHEBI:15378"/>
        <dbReference type="ChEBI" id="CHEBI:16042"/>
        <dbReference type="ChEBI" id="CHEBI:17792"/>
        <dbReference type="ChEBI" id="CHEBI:57925"/>
        <dbReference type="ChEBI" id="CHEBI:90779"/>
        <dbReference type="EC" id="2.5.1.18"/>
    </reaction>
    <physiologicalReaction direction="left-to-right" evidence="16">
        <dbReference type="Rhea" id="RHEA:16438"/>
    </physiologicalReaction>
</comment>
<evidence type="ECO:0000256" key="11">
    <source>
        <dbReference type="ARBA" id="ARBA00022990"/>
    </source>
</evidence>
<keyword evidence="13 17" id="KW-0472">Membrane</keyword>
<keyword evidence="10 17" id="KW-1133">Transmembrane helix</keyword>
<keyword evidence="9" id="KW-0256">Endoplasmic reticulum</keyword>
<evidence type="ECO:0000313" key="18">
    <source>
        <dbReference type="EnsemblMetazoa" id="ASTEI10780-PA"/>
    </source>
</evidence>
<keyword evidence="19" id="KW-1185">Reference proteome</keyword>
<keyword evidence="7 17" id="KW-0812">Transmembrane</keyword>
<evidence type="ECO:0000256" key="6">
    <source>
        <dbReference type="ARBA" id="ARBA00022679"/>
    </source>
</evidence>
<dbReference type="InterPro" id="IPR040162">
    <property type="entry name" value="MGST1-like"/>
</dbReference>
<dbReference type="PANTHER" id="PTHR10689">
    <property type="entry name" value="MICROSOMAL GLUTATHIONE S-TRANSFERASE 1"/>
    <property type="match status" value="1"/>
</dbReference>
<dbReference type="AlphaFoldDB" id="A0A182YQP4"/>
<dbReference type="VEuPathDB" id="VectorBase:ASTE005357"/>
<organism evidence="18 19">
    <name type="scientific">Anopheles stephensi</name>
    <name type="common">Indo-Pakistan malaria mosquito</name>
    <dbReference type="NCBI Taxonomy" id="30069"/>
    <lineage>
        <taxon>Eukaryota</taxon>
        <taxon>Metazoa</taxon>
        <taxon>Ecdysozoa</taxon>
        <taxon>Arthropoda</taxon>
        <taxon>Hexapoda</taxon>
        <taxon>Insecta</taxon>
        <taxon>Pterygota</taxon>
        <taxon>Neoptera</taxon>
        <taxon>Endopterygota</taxon>
        <taxon>Diptera</taxon>
        <taxon>Nematocera</taxon>
        <taxon>Culicoidea</taxon>
        <taxon>Culicidae</taxon>
        <taxon>Anophelinae</taxon>
        <taxon>Anopheles</taxon>
    </lineage>
</organism>
<dbReference type="EnsemblMetazoa" id="ASTEI10780-RA">
    <property type="protein sequence ID" value="ASTEI10780-PA"/>
    <property type="gene ID" value="ASTEI10780"/>
</dbReference>
<evidence type="ECO:0000256" key="2">
    <source>
        <dbReference type="ARBA" id="ARBA00004294"/>
    </source>
</evidence>
<dbReference type="InterPro" id="IPR023352">
    <property type="entry name" value="MAPEG-like_dom_sf"/>
</dbReference>
<comment type="similarity">
    <text evidence="4">Belongs to the MAPEG family.</text>
</comment>
<dbReference type="SUPFAM" id="SSF161084">
    <property type="entry name" value="MAPEG domain-like"/>
    <property type="match status" value="1"/>
</dbReference>
<evidence type="ECO:0000256" key="4">
    <source>
        <dbReference type="ARBA" id="ARBA00010459"/>
    </source>
</evidence>
<comment type="function">
    <text evidence="1">Conjugation of reduced glutathione to a wide number of exogenous and endogenous hydrophobic electrophiles.</text>
</comment>
<evidence type="ECO:0000256" key="5">
    <source>
        <dbReference type="ARBA" id="ARBA00012452"/>
    </source>
</evidence>
<evidence type="ECO:0000256" key="15">
    <source>
        <dbReference type="ARBA" id="ARBA00039397"/>
    </source>
</evidence>
<keyword evidence="6" id="KW-0808">Transferase</keyword>
<dbReference type="GO" id="GO:0005789">
    <property type="term" value="C:endoplasmic reticulum membrane"/>
    <property type="evidence" value="ECO:0007669"/>
    <property type="project" value="UniProtKB-SubCell"/>
</dbReference>
<dbReference type="GO" id="GO:0004364">
    <property type="term" value="F:glutathione transferase activity"/>
    <property type="evidence" value="ECO:0007669"/>
    <property type="project" value="UniProtKB-EC"/>
</dbReference>
<reference evidence="19" key="1">
    <citation type="journal article" date="2014" name="Genome Biol.">
        <title>Genome analysis of a major urban malaria vector mosquito, Anopheles stephensi.</title>
        <authorList>
            <person name="Jiang X."/>
            <person name="Peery A."/>
            <person name="Hall A.B."/>
            <person name="Sharma A."/>
            <person name="Chen X.G."/>
            <person name="Waterhouse R.M."/>
            <person name="Komissarov A."/>
            <person name="Riehle M.M."/>
            <person name="Shouche Y."/>
            <person name="Sharakhova M.V."/>
            <person name="Lawson D."/>
            <person name="Pakpour N."/>
            <person name="Arensburger P."/>
            <person name="Davidson V.L."/>
            <person name="Eiglmeier K."/>
            <person name="Emrich S."/>
            <person name="George P."/>
            <person name="Kennedy R.C."/>
            <person name="Mane S.P."/>
            <person name="Maslen G."/>
            <person name="Oringanje C."/>
            <person name="Qi Y."/>
            <person name="Settlage R."/>
            <person name="Tojo M."/>
            <person name="Tubio J.M."/>
            <person name="Unger M.F."/>
            <person name="Wang B."/>
            <person name="Vernick K.D."/>
            <person name="Ribeiro J.M."/>
            <person name="James A.A."/>
            <person name="Michel K."/>
            <person name="Riehle M.A."/>
            <person name="Luckhart S."/>
            <person name="Sharakhov I.V."/>
            <person name="Tu Z."/>
        </authorList>
    </citation>
    <scope>NUCLEOTIDE SEQUENCE [LARGE SCALE GENOMIC DNA]</scope>
    <source>
        <strain evidence="19">Indian</strain>
    </source>
</reference>
<name>A0A182YQP4_ANOST</name>
<comment type="subcellular location">
    <subcellularLocation>
        <location evidence="3">Endoplasmic reticulum membrane</location>
        <topology evidence="3">Multi-pass membrane protein</topology>
    </subcellularLocation>
    <subcellularLocation>
        <location evidence="2">Mitochondrion outer membrane</location>
    </subcellularLocation>
</comment>
<evidence type="ECO:0000256" key="17">
    <source>
        <dbReference type="SAM" id="Phobius"/>
    </source>
</evidence>
<dbReference type="Gene3D" id="1.20.120.550">
    <property type="entry name" value="Membrane associated eicosanoid/glutathione metabolism-like domain"/>
    <property type="match status" value="1"/>
</dbReference>
<dbReference type="STRING" id="30069.A0A182YQP4"/>
<evidence type="ECO:0000256" key="7">
    <source>
        <dbReference type="ARBA" id="ARBA00022692"/>
    </source>
</evidence>
<evidence type="ECO:0000256" key="1">
    <source>
        <dbReference type="ARBA" id="ARBA00003701"/>
    </source>
</evidence>
<dbReference type="EC" id="2.5.1.18" evidence="5"/>
<comment type="subunit">
    <text evidence="14">Homotrimer; The trimer binds only one molecule of glutathione.</text>
</comment>
<dbReference type="Proteomes" id="UP000076408">
    <property type="component" value="Unassembled WGS sequence"/>
</dbReference>
<dbReference type="PANTHER" id="PTHR10689:SF6">
    <property type="entry name" value="MICROSOMAL GLUTATHIONE S-TRANSFERASE 1"/>
    <property type="match status" value="1"/>
</dbReference>
<sequence length="158" mass="17913">MQIKFKMTSLFNTSNPDVYKAYVFWSAVLVAKILLMAPLTALQRFKNKAFANPEDASAVSKKLKPKLDDPDVERVRRAHLNDLENILPFFVIGFLYLLTNPAPFLAINLFRAVAVSRILHTLVYAVVVVPQPARFLAFMGGMVPTVYMTLQTILYFMI</sequence>
<evidence type="ECO:0000256" key="9">
    <source>
        <dbReference type="ARBA" id="ARBA00022824"/>
    </source>
</evidence>
<evidence type="ECO:0000256" key="16">
    <source>
        <dbReference type="ARBA" id="ARBA00049385"/>
    </source>
</evidence>
<dbReference type="OMA" id="ATWHFRI"/>
<keyword evidence="11" id="KW-0007">Acetylation</keyword>
<feature type="transmembrane region" description="Helical" evidence="17">
    <location>
        <begin position="83"/>
        <end position="99"/>
    </location>
</feature>
<evidence type="ECO:0000256" key="13">
    <source>
        <dbReference type="ARBA" id="ARBA00023136"/>
    </source>
</evidence>
<dbReference type="VEuPathDB" id="VectorBase:ASTEI20_045280"/>
<accession>A0A182YQP4</accession>
<dbReference type="Pfam" id="PF01124">
    <property type="entry name" value="MAPEG"/>
    <property type="match status" value="1"/>
</dbReference>
<feature type="transmembrane region" description="Helical" evidence="17">
    <location>
        <begin position="105"/>
        <end position="128"/>
    </location>
</feature>
<dbReference type="InterPro" id="IPR001129">
    <property type="entry name" value="Membr-assoc_MAPEG"/>
</dbReference>
<evidence type="ECO:0000256" key="10">
    <source>
        <dbReference type="ARBA" id="ARBA00022989"/>
    </source>
</evidence>
<evidence type="ECO:0000313" key="19">
    <source>
        <dbReference type="Proteomes" id="UP000076408"/>
    </source>
</evidence>
<evidence type="ECO:0000256" key="8">
    <source>
        <dbReference type="ARBA" id="ARBA00022787"/>
    </source>
</evidence>
<keyword evidence="12" id="KW-0496">Mitochondrion</keyword>
<dbReference type="GO" id="GO:0005741">
    <property type="term" value="C:mitochondrial outer membrane"/>
    <property type="evidence" value="ECO:0007669"/>
    <property type="project" value="UniProtKB-SubCell"/>
</dbReference>